<dbReference type="InterPro" id="IPR002401">
    <property type="entry name" value="Cyt_P450_E_grp-I"/>
</dbReference>
<dbReference type="GO" id="GO:0020037">
    <property type="term" value="F:heme binding"/>
    <property type="evidence" value="ECO:0007669"/>
    <property type="project" value="InterPro"/>
</dbReference>
<keyword evidence="10" id="KW-1185">Reference proteome</keyword>
<evidence type="ECO:0000256" key="1">
    <source>
        <dbReference type="ARBA" id="ARBA00001971"/>
    </source>
</evidence>
<evidence type="ECO:0000256" key="6">
    <source>
        <dbReference type="PIRSR" id="PIRSR602401-1"/>
    </source>
</evidence>
<dbReference type="Gene3D" id="1.10.630.10">
    <property type="entry name" value="Cytochrome P450"/>
    <property type="match status" value="1"/>
</dbReference>
<comment type="cofactor">
    <cofactor evidence="1 6">
        <name>heme</name>
        <dbReference type="ChEBI" id="CHEBI:30413"/>
    </cofactor>
</comment>
<dbReference type="GO" id="GO:0016705">
    <property type="term" value="F:oxidoreductase activity, acting on paired donors, with incorporation or reduction of molecular oxygen"/>
    <property type="evidence" value="ECO:0007669"/>
    <property type="project" value="InterPro"/>
</dbReference>
<dbReference type="GO" id="GO:0004497">
    <property type="term" value="F:monooxygenase activity"/>
    <property type="evidence" value="ECO:0007669"/>
    <property type="project" value="UniProtKB-KW"/>
</dbReference>
<dbReference type="GO" id="GO:0005506">
    <property type="term" value="F:iron ion binding"/>
    <property type="evidence" value="ECO:0007669"/>
    <property type="project" value="InterPro"/>
</dbReference>
<evidence type="ECO:0000256" key="4">
    <source>
        <dbReference type="ARBA" id="ARBA00023002"/>
    </source>
</evidence>
<dbReference type="PROSITE" id="PS00086">
    <property type="entry name" value="CYTOCHROME_P450"/>
    <property type="match status" value="1"/>
</dbReference>
<dbReference type="InterPro" id="IPR017972">
    <property type="entry name" value="Cyt_P450_CS"/>
</dbReference>
<dbReference type="Pfam" id="PF00067">
    <property type="entry name" value="p450"/>
    <property type="match status" value="1"/>
</dbReference>
<evidence type="ECO:0000313" key="9">
    <source>
        <dbReference type="EMBL" id="OGE50783.1"/>
    </source>
</evidence>
<organism evidence="9 10">
    <name type="scientific">Penicillium arizonense</name>
    <dbReference type="NCBI Taxonomy" id="1835702"/>
    <lineage>
        <taxon>Eukaryota</taxon>
        <taxon>Fungi</taxon>
        <taxon>Dikarya</taxon>
        <taxon>Ascomycota</taxon>
        <taxon>Pezizomycotina</taxon>
        <taxon>Eurotiomycetes</taxon>
        <taxon>Eurotiomycetidae</taxon>
        <taxon>Eurotiales</taxon>
        <taxon>Aspergillaceae</taxon>
        <taxon>Penicillium</taxon>
    </lineage>
</organism>
<keyword evidence="8" id="KW-0812">Transmembrane</keyword>
<dbReference type="OrthoDB" id="1470350at2759"/>
<feature type="transmembrane region" description="Helical" evidence="8">
    <location>
        <begin position="6"/>
        <end position="29"/>
    </location>
</feature>
<name>A0A1F5LC29_PENAI</name>
<dbReference type="EMBL" id="LXJU01000015">
    <property type="protein sequence ID" value="OGE50783.1"/>
    <property type="molecule type" value="Genomic_DNA"/>
</dbReference>
<gene>
    <name evidence="9" type="ORF">PENARI_c015G09312</name>
</gene>
<dbReference type="RefSeq" id="XP_022486229.1">
    <property type="nucleotide sequence ID" value="XM_022633861.1"/>
</dbReference>
<keyword evidence="8" id="KW-0472">Membrane</keyword>
<accession>A0A1F5LC29</accession>
<sequence>MGFTIFSTVATLLFVYFFYKSISFLRFYIHARRAGFPVYLSPVLSKSIPWLVLAPAFQPQLEKYLPGWIYERLDLLIHGWEFRRKREIHDRLGSIFAIVTPDECAVFVADSAVGNAILQRRHDFLLAPITAKLLGFLGPNVFTVNGDEWKRHRRLFAVNLDERISRTVWIESCQQAQSMLDYVVDHPGGETLDGLRSIAINVIGQSGYSQKRSWSPNSREFTVEANNERTAYFMTLSMVTSMFLEAATLPTKLMRLPLMPPALRSMGKHLERIPQYTKEVLEEERQAAMIGSVPRHNFLSMLLQLSDEEKRRGQSEFSLTDEEITGNLFIFSSAGFETTANTMGYAVTLLAAHPEWQDWIREELCGLDADVSTWTYEEVYPKCRRTRAVLLETLRHFPPVLHSTRAVLSPQQLVGADGIHHLAPPMNFFVSHVSIHMDTTIWGPDAEDFKPSRWFNDAGEIITPPKGTFLPWSDGPRVCPGMKFSQVEFVAAMATLFRSARCEPIPTLGLHNPEDLQRRLQHLMNDSVSKLTLQVRDAKAVQLRWIRD</sequence>
<keyword evidence="3 6" id="KW-0479">Metal-binding</keyword>
<dbReference type="PANTHER" id="PTHR24305:SF166">
    <property type="entry name" value="CYTOCHROME P450 12A4, MITOCHONDRIAL-RELATED"/>
    <property type="match status" value="1"/>
</dbReference>
<dbReference type="AlphaFoldDB" id="A0A1F5LC29"/>
<dbReference type="PRINTS" id="PR00385">
    <property type="entry name" value="P450"/>
</dbReference>
<proteinExistence type="inferred from homology"/>
<dbReference type="Proteomes" id="UP000177622">
    <property type="component" value="Unassembled WGS sequence"/>
</dbReference>
<evidence type="ECO:0000313" key="10">
    <source>
        <dbReference type="Proteomes" id="UP000177622"/>
    </source>
</evidence>
<dbReference type="PRINTS" id="PR00463">
    <property type="entry name" value="EP450I"/>
</dbReference>
<evidence type="ECO:0008006" key="11">
    <source>
        <dbReference type="Google" id="ProtNLM"/>
    </source>
</evidence>
<comment type="caution">
    <text evidence="9">The sequence shown here is derived from an EMBL/GenBank/DDBJ whole genome shotgun (WGS) entry which is preliminary data.</text>
</comment>
<dbReference type="InterPro" id="IPR050121">
    <property type="entry name" value="Cytochrome_P450_monoxygenase"/>
</dbReference>
<dbReference type="GO" id="GO:0043386">
    <property type="term" value="P:mycotoxin biosynthetic process"/>
    <property type="evidence" value="ECO:0007669"/>
    <property type="project" value="UniProtKB-ARBA"/>
</dbReference>
<protein>
    <recommendedName>
        <fullName evidence="11">Cytochrome P450 monooxygenase</fullName>
    </recommendedName>
</protein>
<dbReference type="CDD" id="cd11070">
    <property type="entry name" value="CYP56-like"/>
    <property type="match status" value="1"/>
</dbReference>
<keyword evidence="8" id="KW-1133">Transmembrane helix</keyword>
<dbReference type="GeneID" id="34578595"/>
<dbReference type="PANTHER" id="PTHR24305">
    <property type="entry name" value="CYTOCHROME P450"/>
    <property type="match status" value="1"/>
</dbReference>
<feature type="binding site" description="axial binding residue" evidence="6">
    <location>
        <position position="479"/>
    </location>
    <ligand>
        <name>heme</name>
        <dbReference type="ChEBI" id="CHEBI:30413"/>
    </ligand>
    <ligandPart>
        <name>Fe</name>
        <dbReference type="ChEBI" id="CHEBI:18248"/>
    </ligandPart>
</feature>
<comment type="similarity">
    <text evidence="2 7">Belongs to the cytochrome P450 family.</text>
</comment>
<dbReference type="STRING" id="1835702.A0A1F5LC29"/>
<keyword evidence="4 7" id="KW-0560">Oxidoreductase</keyword>
<dbReference type="InterPro" id="IPR001128">
    <property type="entry name" value="Cyt_P450"/>
</dbReference>
<evidence type="ECO:0000256" key="8">
    <source>
        <dbReference type="SAM" id="Phobius"/>
    </source>
</evidence>
<reference evidence="9 10" key="1">
    <citation type="journal article" date="2016" name="Sci. Rep.">
        <title>Penicillium arizonense, a new, genome sequenced fungal species, reveals a high chemical diversity in secreted metabolites.</title>
        <authorList>
            <person name="Grijseels S."/>
            <person name="Nielsen J.C."/>
            <person name="Randelovic M."/>
            <person name="Nielsen J."/>
            <person name="Nielsen K.F."/>
            <person name="Workman M."/>
            <person name="Frisvad J.C."/>
        </authorList>
    </citation>
    <scope>NUCLEOTIDE SEQUENCE [LARGE SCALE GENOMIC DNA]</scope>
    <source>
        <strain evidence="9 10">CBS 141311</strain>
    </source>
</reference>
<evidence type="ECO:0000256" key="2">
    <source>
        <dbReference type="ARBA" id="ARBA00010617"/>
    </source>
</evidence>
<evidence type="ECO:0000256" key="7">
    <source>
        <dbReference type="RuleBase" id="RU000461"/>
    </source>
</evidence>
<keyword evidence="7" id="KW-0503">Monooxygenase</keyword>
<evidence type="ECO:0000256" key="5">
    <source>
        <dbReference type="ARBA" id="ARBA00023004"/>
    </source>
</evidence>
<keyword evidence="6 7" id="KW-0349">Heme</keyword>
<dbReference type="SUPFAM" id="SSF48264">
    <property type="entry name" value="Cytochrome P450"/>
    <property type="match status" value="1"/>
</dbReference>
<evidence type="ECO:0000256" key="3">
    <source>
        <dbReference type="ARBA" id="ARBA00022723"/>
    </source>
</evidence>
<keyword evidence="5 6" id="KW-0408">Iron</keyword>
<dbReference type="InterPro" id="IPR036396">
    <property type="entry name" value="Cyt_P450_sf"/>
</dbReference>